<feature type="compositionally biased region" description="Pro residues" evidence="1">
    <location>
        <begin position="1"/>
        <end position="21"/>
    </location>
</feature>
<proteinExistence type="predicted"/>
<dbReference type="Proteomes" id="UP000308671">
    <property type="component" value="Unassembled WGS sequence"/>
</dbReference>
<feature type="region of interest" description="Disordered" evidence="1">
    <location>
        <begin position="188"/>
        <end position="223"/>
    </location>
</feature>
<feature type="non-terminal residue" evidence="2">
    <location>
        <position position="1"/>
    </location>
</feature>
<evidence type="ECO:0000313" key="2">
    <source>
        <dbReference type="EMBL" id="THV43728.1"/>
    </source>
</evidence>
<keyword evidence="3" id="KW-1185">Reference proteome</keyword>
<protein>
    <submittedName>
        <fullName evidence="2">Uncharacterized protein</fullName>
    </submittedName>
</protein>
<dbReference type="OrthoDB" id="3563832at2759"/>
<sequence>IPPPIHPPFHPYTPQLNPPVSTPESLPTRRNFPTLAPLPIADLYQPGGTSYTPQQGVFDDASLGAGTGASHAIPVGGSGDMQASGTSSGAGLPTPKGRYTLKKRESNPNRPATAPRPYVVRPKSKSGGKFSRVSRSKKSAKSSGTATSAAADFESCMETLTGVMDTMNSIAGVIHNLEIQEQRRIQARAAAAAAAAAAGRRDLVYEEEEEEDEDEYEEDEEEN</sequence>
<feature type="compositionally biased region" description="Acidic residues" evidence="1">
    <location>
        <begin position="205"/>
        <end position="223"/>
    </location>
</feature>
<dbReference type="AlphaFoldDB" id="A0A4S8QGW7"/>
<reference evidence="2 3" key="1">
    <citation type="submission" date="2017-12" db="EMBL/GenBank/DDBJ databases">
        <title>Comparative genomics of Botrytis spp.</title>
        <authorList>
            <person name="Valero-Jimenez C.A."/>
            <person name="Tapia P."/>
            <person name="Veloso J."/>
            <person name="Silva-Moreno E."/>
            <person name="Staats M."/>
            <person name="Valdes J.H."/>
            <person name="Van Kan J.A.L."/>
        </authorList>
    </citation>
    <scope>NUCLEOTIDE SEQUENCE [LARGE SCALE GENOMIC DNA]</scope>
    <source>
        <strain evidence="2 3">MUCL435</strain>
    </source>
</reference>
<evidence type="ECO:0000256" key="1">
    <source>
        <dbReference type="SAM" id="MobiDB-lite"/>
    </source>
</evidence>
<dbReference type="EMBL" id="PQXL01001001">
    <property type="protein sequence ID" value="THV43728.1"/>
    <property type="molecule type" value="Genomic_DNA"/>
</dbReference>
<gene>
    <name evidence="2" type="ORF">BGAL_1006g00020</name>
</gene>
<feature type="region of interest" description="Disordered" evidence="1">
    <location>
        <begin position="1"/>
        <end position="152"/>
    </location>
</feature>
<organism evidence="2 3">
    <name type="scientific">Botrytis galanthina</name>
    <dbReference type="NCBI Taxonomy" id="278940"/>
    <lineage>
        <taxon>Eukaryota</taxon>
        <taxon>Fungi</taxon>
        <taxon>Dikarya</taxon>
        <taxon>Ascomycota</taxon>
        <taxon>Pezizomycotina</taxon>
        <taxon>Leotiomycetes</taxon>
        <taxon>Helotiales</taxon>
        <taxon>Sclerotiniaceae</taxon>
        <taxon>Botrytis</taxon>
    </lineage>
</organism>
<feature type="compositionally biased region" description="Basic residues" evidence="1">
    <location>
        <begin position="122"/>
        <end position="140"/>
    </location>
</feature>
<evidence type="ECO:0000313" key="3">
    <source>
        <dbReference type="Proteomes" id="UP000308671"/>
    </source>
</evidence>
<accession>A0A4S8QGW7</accession>
<comment type="caution">
    <text evidence="2">The sequence shown here is derived from an EMBL/GenBank/DDBJ whole genome shotgun (WGS) entry which is preliminary data.</text>
</comment>
<name>A0A4S8QGW7_9HELO</name>
<feature type="compositionally biased region" description="Low complexity" evidence="1">
    <location>
        <begin position="188"/>
        <end position="198"/>
    </location>
</feature>
<feature type="compositionally biased region" description="Low complexity" evidence="1">
    <location>
        <begin position="141"/>
        <end position="151"/>
    </location>
</feature>